<evidence type="ECO:0000256" key="4">
    <source>
        <dbReference type="ARBA" id="ARBA00022692"/>
    </source>
</evidence>
<comment type="similarity">
    <text evidence="2">Belongs to the GPAT/DAPAT family.</text>
</comment>
<sequence>MESSATQVAAELEGWLLRDMDPFPYFFLVAMEAGSLIRAIAVLLAFPIAWLLKNAGRHDAALQLYVFVACAGLREADVEAVGQAVLPRFLAEDLRLRAWKTFSLYTPSQRIVISSLPRAMLHSFVRLQLGAQQLLAPELLCTSSGRCLGVLKHFDQHRPRLGATYLPKELLRPTPTHKYTGKLQAYANALKQETSSEEPEMVSMEDLHRPVLFHDGRIASRPTPAMALLMLLWMPLGFALALVRIVMCGQAPLRWWPLLARMTGVRVVVEGKVQAAAAGTSSGAGLLLVCNHRTLMDPIFVAMALRRQVTAATYSVSRLSEALSPIETVRLERDAERDLKRLRDLVKSGRHLVVCPEGTTSREALLLRFSALFAEVTDDIVPVAVDTTATFFHGNSARGFKALDPFFFMMNPVPTYRLVFLGRLPPEMTCGAGGRTRVEVANHVQRLIASTLGFQCSCFTRPDKYRFLAGTDGTVCRTPSLRRHASSKI</sequence>
<reference evidence="9" key="1">
    <citation type="submission" date="2021-08" db="EMBL/GenBank/DDBJ databases">
        <title>WGS assembly of Ceratopteris richardii.</title>
        <authorList>
            <person name="Marchant D.B."/>
            <person name="Chen G."/>
            <person name="Jenkins J."/>
            <person name="Shu S."/>
            <person name="Leebens-Mack J."/>
            <person name="Grimwood J."/>
            <person name="Schmutz J."/>
            <person name="Soltis P."/>
            <person name="Soltis D."/>
            <person name="Chen Z.-H."/>
        </authorList>
    </citation>
    <scope>NUCLEOTIDE SEQUENCE</scope>
    <source>
        <strain evidence="9">Whitten #5841</strain>
        <tissue evidence="9">Leaf</tissue>
    </source>
</reference>
<dbReference type="Proteomes" id="UP000825935">
    <property type="component" value="Chromosome 36"/>
</dbReference>
<comment type="subcellular location">
    <subcellularLocation>
        <location evidence="1">Membrane</location>
        <topology evidence="1">Multi-pass membrane protein</topology>
    </subcellularLocation>
</comment>
<dbReference type="SUPFAM" id="SSF69593">
    <property type="entry name" value="Glycerol-3-phosphate (1)-acyltransferase"/>
    <property type="match status" value="1"/>
</dbReference>
<dbReference type="OMA" id="IPENYNH"/>
<dbReference type="EMBL" id="CM035441">
    <property type="protein sequence ID" value="KAH7280535.1"/>
    <property type="molecule type" value="Genomic_DNA"/>
</dbReference>
<feature type="domain" description="Phospholipid/glycerol acyltransferase" evidence="8">
    <location>
        <begin position="286"/>
        <end position="388"/>
    </location>
</feature>
<dbReference type="Pfam" id="PF01553">
    <property type="entry name" value="Acyltransferase"/>
    <property type="match status" value="1"/>
</dbReference>
<keyword evidence="5 7" id="KW-1133">Transmembrane helix</keyword>
<dbReference type="Pfam" id="PF23270">
    <property type="entry name" value="HAD_RAM2_N"/>
    <property type="match status" value="1"/>
</dbReference>
<evidence type="ECO:0000256" key="6">
    <source>
        <dbReference type="ARBA" id="ARBA00023136"/>
    </source>
</evidence>
<keyword evidence="3" id="KW-0808">Transferase</keyword>
<dbReference type="CDD" id="cd07989">
    <property type="entry name" value="LPLAT_AGPAT-like"/>
    <property type="match status" value="1"/>
</dbReference>
<dbReference type="GO" id="GO:0016791">
    <property type="term" value="F:phosphatase activity"/>
    <property type="evidence" value="ECO:0007669"/>
    <property type="project" value="TreeGrafter"/>
</dbReference>
<keyword evidence="6 7" id="KW-0472">Membrane</keyword>
<organism evidence="9 10">
    <name type="scientific">Ceratopteris richardii</name>
    <name type="common">Triangle waterfern</name>
    <dbReference type="NCBI Taxonomy" id="49495"/>
    <lineage>
        <taxon>Eukaryota</taxon>
        <taxon>Viridiplantae</taxon>
        <taxon>Streptophyta</taxon>
        <taxon>Embryophyta</taxon>
        <taxon>Tracheophyta</taxon>
        <taxon>Polypodiopsida</taxon>
        <taxon>Polypodiidae</taxon>
        <taxon>Polypodiales</taxon>
        <taxon>Pteridineae</taxon>
        <taxon>Pteridaceae</taxon>
        <taxon>Parkerioideae</taxon>
        <taxon>Ceratopteris</taxon>
    </lineage>
</organism>
<evidence type="ECO:0000256" key="1">
    <source>
        <dbReference type="ARBA" id="ARBA00004141"/>
    </source>
</evidence>
<dbReference type="PANTHER" id="PTHR15486">
    <property type="entry name" value="ANCIENT UBIQUITOUS PROTEIN"/>
    <property type="match status" value="1"/>
</dbReference>
<feature type="transmembrane region" description="Helical" evidence="7">
    <location>
        <begin position="227"/>
        <end position="247"/>
    </location>
</feature>
<comment type="caution">
    <text evidence="9">The sequence shown here is derived from an EMBL/GenBank/DDBJ whole genome shotgun (WGS) entry which is preliminary data.</text>
</comment>
<proteinExistence type="inferred from homology"/>
<name>A0A8T2QA74_CERRI</name>
<dbReference type="GO" id="GO:0090447">
    <property type="term" value="F:glycerol-3-phosphate 2-O-acyltransferase activity"/>
    <property type="evidence" value="ECO:0007669"/>
    <property type="project" value="TreeGrafter"/>
</dbReference>
<protein>
    <recommendedName>
        <fullName evidence="8">Phospholipid/glycerol acyltransferase domain-containing protein</fullName>
    </recommendedName>
</protein>
<dbReference type="InterPro" id="IPR056462">
    <property type="entry name" value="HAD_RAM2/GPAT1-8"/>
</dbReference>
<dbReference type="EMBL" id="CM035441">
    <property type="protein sequence ID" value="KAH7280536.1"/>
    <property type="molecule type" value="Genomic_DNA"/>
</dbReference>
<evidence type="ECO:0000256" key="5">
    <source>
        <dbReference type="ARBA" id="ARBA00022989"/>
    </source>
</evidence>
<dbReference type="PANTHER" id="PTHR15486:SF54">
    <property type="entry name" value="GLYCEROL-3-PHOSPHATE ACYLTRANSFERASE 7"/>
    <property type="match status" value="1"/>
</dbReference>
<evidence type="ECO:0000313" key="10">
    <source>
        <dbReference type="Proteomes" id="UP000825935"/>
    </source>
</evidence>
<evidence type="ECO:0000256" key="3">
    <source>
        <dbReference type="ARBA" id="ARBA00022679"/>
    </source>
</evidence>
<keyword evidence="10" id="KW-1185">Reference proteome</keyword>
<evidence type="ECO:0000313" key="9">
    <source>
        <dbReference type="EMBL" id="KAH7280535.1"/>
    </source>
</evidence>
<keyword evidence="4 7" id="KW-0812">Transmembrane</keyword>
<evidence type="ECO:0000256" key="7">
    <source>
        <dbReference type="SAM" id="Phobius"/>
    </source>
</evidence>
<dbReference type="InterPro" id="IPR002123">
    <property type="entry name" value="Plipid/glycerol_acylTrfase"/>
</dbReference>
<accession>A0A8T2QA74</accession>
<feature type="transmembrane region" description="Helical" evidence="7">
    <location>
        <begin position="25"/>
        <end position="52"/>
    </location>
</feature>
<evidence type="ECO:0000259" key="8">
    <source>
        <dbReference type="SMART" id="SM00563"/>
    </source>
</evidence>
<dbReference type="AlphaFoldDB" id="A0A8T2QA74"/>
<dbReference type="GO" id="GO:0016020">
    <property type="term" value="C:membrane"/>
    <property type="evidence" value="ECO:0007669"/>
    <property type="project" value="UniProtKB-SubCell"/>
</dbReference>
<dbReference type="GO" id="GO:0010143">
    <property type="term" value="P:cutin biosynthetic process"/>
    <property type="evidence" value="ECO:0007669"/>
    <property type="project" value="TreeGrafter"/>
</dbReference>
<dbReference type="SMART" id="SM00563">
    <property type="entry name" value="PlsC"/>
    <property type="match status" value="1"/>
</dbReference>
<dbReference type="OrthoDB" id="1913721at2759"/>
<gene>
    <name evidence="9" type="ORF">KP509_36G001600</name>
</gene>
<evidence type="ECO:0000256" key="2">
    <source>
        <dbReference type="ARBA" id="ARBA00007937"/>
    </source>
</evidence>